<dbReference type="GO" id="GO:0003677">
    <property type="term" value="F:DNA binding"/>
    <property type="evidence" value="ECO:0007669"/>
    <property type="project" value="UniProtKB-KW"/>
</dbReference>
<evidence type="ECO:0000256" key="4">
    <source>
        <dbReference type="ARBA" id="ARBA00023163"/>
    </source>
</evidence>
<proteinExistence type="predicted"/>
<accession>A0A7X0FPL6</accession>
<dbReference type="InterPro" id="IPR029016">
    <property type="entry name" value="GAF-like_dom_sf"/>
</dbReference>
<dbReference type="SUPFAM" id="SSF46785">
    <property type="entry name" value="Winged helix' DNA-binding domain"/>
    <property type="match status" value="1"/>
</dbReference>
<evidence type="ECO:0000313" key="10">
    <source>
        <dbReference type="Proteomes" id="UP000537775"/>
    </source>
</evidence>
<gene>
    <name evidence="9" type="ORF">HD594_001683</name>
</gene>
<dbReference type="InterPro" id="IPR050707">
    <property type="entry name" value="HTH_MetabolicPath_Reg"/>
</dbReference>
<keyword evidence="2" id="KW-0805">Transcription regulation</keyword>
<name>A0A7X0FPL6_9MICO</name>
<dbReference type="PROSITE" id="PS51077">
    <property type="entry name" value="HTH_ICLR"/>
    <property type="match status" value="1"/>
</dbReference>
<feature type="domain" description="HTH iclR-type" evidence="7">
    <location>
        <begin position="11"/>
        <end position="72"/>
    </location>
</feature>
<dbReference type="GO" id="GO:0045892">
    <property type="term" value="P:negative regulation of DNA-templated transcription"/>
    <property type="evidence" value="ECO:0007669"/>
    <property type="project" value="TreeGrafter"/>
</dbReference>
<dbReference type="InterPro" id="IPR005471">
    <property type="entry name" value="Tscrpt_reg_IclR_N"/>
</dbReference>
<comment type="function">
    <text evidence="5">May be an activator protein for the gylABX operon.</text>
</comment>
<dbReference type="PROSITE" id="PS51078">
    <property type="entry name" value="ICLR_ED"/>
    <property type="match status" value="1"/>
</dbReference>
<dbReference type="SMART" id="SM00346">
    <property type="entry name" value="HTH_ICLR"/>
    <property type="match status" value="1"/>
</dbReference>
<evidence type="ECO:0000256" key="3">
    <source>
        <dbReference type="ARBA" id="ARBA00023125"/>
    </source>
</evidence>
<evidence type="ECO:0000259" key="7">
    <source>
        <dbReference type="PROSITE" id="PS51077"/>
    </source>
</evidence>
<dbReference type="InterPro" id="IPR036388">
    <property type="entry name" value="WH-like_DNA-bd_sf"/>
</dbReference>
<dbReference type="GO" id="GO:0006071">
    <property type="term" value="P:glycerol metabolic process"/>
    <property type="evidence" value="ECO:0007669"/>
    <property type="project" value="UniProtKB-KW"/>
</dbReference>
<dbReference type="RefSeq" id="WP_184750507.1">
    <property type="nucleotide sequence ID" value="NZ_BAAAJR010000004.1"/>
</dbReference>
<dbReference type="GO" id="GO:0003700">
    <property type="term" value="F:DNA-binding transcription factor activity"/>
    <property type="evidence" value="ECO:0007669"/>
    <property type="project" value="TreeGrafter"/>
</dbReference>
<sequence>MPARDENDQIVQSVDRALQILELLGGVRSAGVSEISRELGVHRSTAFRLLATLEARDLVEQETQRGTYRLGLGVLRLAGDVTARMDIVTEAQAVCEAVAAGLNETSNVAILDEGAAVNIAQATGTNAVAIVRQYVGRRTPLHATSTGKVLLAYAPPHVHDELLAAADLEACTPHTITQIDELAQHLAEVRHRGWASAVEEWEPDTNALAVPVRGAGGEVVAALSVTAPTFRMSPEGFPALADLLRDYAGQLGVRLGATRAAR</sequence>
<reference evidence="9 10" key="1">
    <citation type="submission" date="2020-08" db="EMBL/GenBank/DDBJ databases">
        <title>Sequencing the genomes of 1000 actinobacteria strains.</title>
        <authorList>
            <person name="Klenk H.-P."/>
        </authorList>
    </citation>
    <scope>NUCLEOTIDE SEQUENCE [LARGE SCALE GENOMIC DNA]</scope>
    <source>
        <strain evidence="9 10">DSM 12511</strain>
    </source>
</reference>
<dbReference type="InterPro" id="IPR036390">
    <property type="entry name" value="WH_DNA-bd_sf"/>
</dbReference>
<dbReference type="AlphaFoldDB" id="A0A7X0FPL6"/>
<keyword evidence="4" id="KW-0804">Transcription</keyword>
<keyword evidence="10" id="KW-1185">Reference proteome</keyword>
<evidence type="ECO:0000256" key="5">
    <source>
        <dbReference type="ARBA" id="ARBA00058938"/>
    </source>
</evidence>
<dbReference type="Pfam" id="PF09339">
    <property type="entry name" value="HTH_IclR"/>
    <property type="match status" value="1"/>
</dbReference>
<dbReference type="FunFam" id="1.10.10.10:FF:000056">
    <property type="entry name" value="IclR family transcriptional regulator"/>
    <property type="match status" value="1"/>
</dbReference>
<dbReference type="Gene3D" id="3.30.450.40">
    <property type="match status" value="1"/>
</dbReference>
<evidence type="ECO:0000256" key="6">
    <source>
        <dbReference type="ARBA" id="ARBA00070406"/>
    </source>
</evidence>
<dbReference type="PANTHER" id="PTHR30136">
    <property type="entry name" value="HELIX-TURN-HELIX TRANSCRIPTIONAL REGULATOR, ICLR FAMILY"/>
    <property type="match status" value="1"/>
</dbReference>
<protein>
    <recommendedName>
        <fullName evidence="6">Glycerol operon regulatory protein</fullName>
    </recommendedName>
</protein>
<keyword evidence="1" id="KW-0319">Glycerol metabolism</keyword>
<keyword evidence="3 9" id="KW-0238">DNA-binding</keyword>
<organism evidence="9 10">
    <name type="scientific">Microbacterium thalassium</name>
    <dbReference type="NCBI Taxonomy" id="362649"/>
    <lineage>
        <taxon>Bacteria</taxon>
        <taxon>Bacillati</taxon>
        <taxon>Actinomycetota</taxon>
        <taxon>Actinomycetes</taxon>
        <taxon>Micrococcales</taxon>
        <taxon>Microbacteriaceae</taxon>
        <taxon>Microbacterium</taxon>
    </lineage>
</organism>
<evidence type="ECO:0000256" key="2">
    <source>
        <dbReference type="ARBA" id="ARBA00023015"/>
    </source>
</evidence>
<comment type="caution">
    <text evidence="9">The sequence shown here is derived from an EMBL/GenBank/DDBJ whole genome shotgun (WGS) entry which is preliminary data.</text>
</comment>
<dbReference type="InterPro" id="IPR014757">
    <property type="entry name" value="Tscrpt_reg_IclR_C"/>
</dbReference>
<evidence type="ECO:0000256" key="1">
    <source>
        <dbReference type="ARBA" id="ARBA00022798"/>
    </source>
</evidence>
<evidence type="ECO:0000313" key="9">
    <source>
        <dbReference type="EMBL" id="MBB6391370.1"/>
    </source>
</evidence>
<dbReference type="Proteomes" id="UP000537775">
    <property type="component" value="Unassembled WGS sequence"/>
</dbReference>
<feature type="domain" description="IclR-ED" evidence="8">
    <location>
        <begin position="73"/>
        <end position="257"/>
    </location>
</feature>
<dbReference type="PANTHER" id="PTHR30136:SF35">
    <property type="entry name" value="HTH-TYPE TRANSCRIPTIONAL REGULATOR RV1719"/>
    <property type="match status" value="1"/>
</dbReference>
<dbReference type="EMBL" id="JACHML010000001">
    <property type="protein sequence ID" value="MBB6391370.1"/>
    <property type="molecule type" value="Genomic_DNA"/>
</dbReference>
<dbReference type="SUPFAM" id="SSF55781">
    <property type="entry name" value="GAF domain-like"/>
    <property type="match status" value="1"/>
</dbReference>
<evidence type="ECO:0000259" key="8">
    <source>
        <dbReference type="PROSITE" id="PS51078"/>
    </source>
</evidence>
<dbReference type="Gene3D" id="1.10.10.10">
    <property type="entry name" value="Winged helix-like DNA-binding domain superfamily/Winged helix DNA-binding domain"/>
    <property type="match status" value="1"/>
</dbReference>
<dbReference type="Pfam" id="PF01614">
    <property type="entry name" value="IclR_C"/>
    <property type="match status" value="1"/>
</dbReference>